<evidence type="ECO:0008006" key="2">
    <source>
        <dbReference type="Google" id="ProtNLM"/>
    </source>
</evidence>
<accession>A0A382QR97</accession>
<protein>
    <recommendedName>
        <fullName evidence="2">DNA polymerase Y-family little finger domain-containing protein</fullName>
    </recommendedName>
</protein>
<reference evidence="1" key="1">
    <citation type="submission" date="2018-05" db="EMBL/GenBank/DDBJ databases">
        <authorList>
            <person name="Lanie J.A."/>
            <person name="Ng W.-L."/>
            <person name="Kazmierczak K.M."/>
            <person name="Andrzejewski T.M."/>
            <person name="Davidsen T.M."/>
            <person name="Wayne K.J."/>
            <person name="Tettelin H."/>
            <person name="Glass J.I."/>
            <person name="Rusch D."/>
            <person name="Podicherti R."/>
            <person name="Tsui H.-C.T."/>
            <person name="Winkler M.E."/>
        </authorList>
    </citation>
    <scope>NUCLEOTIDE SEQUENCE</scope>
</reference>
<name>A0A382QR97_9ZZZZ</name>
<feature type="non-terminal residue" evidence="1">
    <location>
        <position position="1"/>
    </location>
</feature>
<dbReference type="AlphaFoldDB" id="A0A382QR97"/>
<gene>
    <name evidence="1" type="ORF">METZ01_LOCUS340840</name>
</gene>
<dbReference type="EMBL" id="UINC01116325">
    <property type="protein sequence ID" value="SVC87986.1"/>
    <property type="molecule type" value="Genomic_DNA"/>
</dbReference>
<proteinExistence type="predicted"/>
<sequence length="179" mass="20586">RLRVESISFSSGVSEIRIVAKTGRPKLLQQGLFVNRPRRDFRQADRALARIRARYGDDTVVRAHLVEAHLPEACYTWELLDAVVPPSPVDVVCRPMVRRIHAASPQVSFQPCAESNGSLLRNGVAEQIDQVAGPYFVSGGWWHSLVHREYYFAQICAGDLLWIYYDRPRRQWRWQGQVE</sequence>
<organism evidence="1">
    <name type="scientific">marine metagenome</name>
    <dbReference type="NCBI Taxonomy" id="408172"/>
    <lineage>
        <taxon>unclassified sequences</taxon>
        <taxon>metagenomes</taxon>
        <taxon>ecological metagenomes</taxon>
    </lineage>
</organism>
<evidence type="ECO:0000313" key="1">
    <source>
        <dbReference type="EMBL" id="SVC87986.1"/>
    </source>
</evidence>